<reference evidence="4" key="1">
    <citation type="journal article" date="2011" name="Nat. Genet.">
        <title>The Arabidopsis lyrata genome sequence and the basis of rapid genome size change.</title>
        <authorList>
            <person name="Hu T.T."/>
            <person name="Pattyn P."/>
            <person name="Bakker E.G."/>
            <person name="Cao J."/>
            <person name="Cheng J.-F."/>
            <person name="Clark R.M."/>
            <person name="Fahlgren N."/>
            <person name="Fawcett J.A."/>
            <person name="Grimwood J."/>
            <person name="Gundlach H."/>
            <person name="Haberer G."/>
            <person name="Hollister J.D."/>
            <person name="Ossowski S."/>
            <person name="Ottilar R.P."/>
            <person name="Salamov A.A."/>
            <person name="Schneeberger K."/>
            <person name="Spannagl M."/>
            <person name="Wang X."/>
            <person name="Yang L."/>
            <person name="Nasrallah M.E."/>
            <person name="Bergelson J."/>
            <person name="Carrington J.C."/>
            <person name="Gaut B.S."/>
            <person name="Schmutz J."/>
            <person name="Mayer K.F.X."/>
            <person name="Van de Peer Y."/>
            <person name="Grigoriev I.V."/>
            <person name="Nordborg M."/>
            <person name="Weigel D."/>
            <person name="Guo Y.-L."/>
        </authorList>
    </citation>
    <scope>NUCLEOTIDE SEQUENCE [LARGE SCALE GENOMIC DNA]</scope>
    <source>
        <strain evidence="4">cv. MN47</strain>
    </source>
</reference>
<dbReference type="GO" id="GO:0005634">
    <property type="term" value="C:nucleus"/>
    <property type="evidence" value="ECO:0007669"/>
    <property type="project" value="TreeGrafter"/>
</dbReference>
<comment type="similarity">
    <text evidence="1">Belongs to the SRR1 family.</text>
</comment>
<dbReference type="AlphaFoldDB" id="D7M721"/>
<dbReference type="eggNOG" id="KOG3131">
    <property type="taxonomic scope" value="Eukaryota"/>
</dbReference>
<dbReference type="EMBL" id="GL348718">
    <property type="protein sequence ID" value="EFH49272.1"/>
    <property type="molecule type" value="Genomic_DNA"/>
</dbReference>
<protein>
    <submittedName>
        <fullName evidence="3">Predicted protein</fullName>
    </submittedName>
</protein>
<name>D7M721_ARALL</name>
<organism evidence="4">
    <name type="scientific">Arabidopsis lyrata subsp. lyrata</name>
    <name type="common">Lyre-leaved rock-cress</name>
    <dbReference type="NCBI Taxonomy" id="81972"/>
    <lineage>
        <taxon>Eukaryota</taxon>
        <taxon>Viridiplantae</taxon>
        <taxon>Streptophyta</taxon>
        <taxon>Embryophyta</taxon>
        <taxon>Tracheophyta</taxon>
        <taxon>Spermatophyta</taxon>
        <taxon>Magnoliopsida</taxon>
        <taxon>eudicotyledons</taxon>
        <taxon>Gunneridae</taxon>
        <taxon>Pentapetalae</taxon>
        <taxon>rosids</taxon>
        <taxon>malvids</taxon>
        <taxon>Brassicales</taxon>
        <taxon>Brassicaceae</taxon>
        <taxon>Camelineae</taxon>
        <taxon>Arabidopsis</taxon>
    </lineage>
</organism>
<dbReference type="Proteomes" id="UP000008694">
    <property type="component" value="Unassembled WGS sequence"/>
</dbReference>
<evidence type="ECO:0000256" key="1">
    <source>
        <dbReference type="ARBA" id="ARBA00009856"/>
    </source>
</evidence>
<sequence length="100" mass="11566">TWNPKAIRDFFEIFYSKEYDALFGFKVNQGNKKALKPSLFFTPHCEAKLDSNLLEANWKIDGLSKIALFGNSFYKYEEQVSSFDQEVIHATKRFIAAQSS</sequence>
<accession>D7M721</accession>
<dbReference type="InterPro" id="IPR040044">
    <property type="entry name" value="SRR1L"/>
</dbReference>
<evidence type="ECO:0000313" key="3">
    <source>
        <dbReference type="EMBL" id="EFH49272.1"/>
    </source>
</evidence>
<dbReference type="Pfam" id="PF07985">
    <property type="entry name" value="SRR1"/>
    <property type="match status" value="1"/>
</dbReference>
<keyword evidence="4" id="KW-1185">Reference proteome</keyword>
<evidence type="ECO:0000313" key="4">
    <source>
        <dbReference type="Proteomes" id="UP000008694"/>
    </source>
</evidence>
<dbReference type="PANTHER" id="PTHR28626">
    <property type="entry name" value="SRR1-LIKE PROTEIN"/>
    <property type="match status" value="1"/>
</dbReference>
<feature type="domain" description="SRR1-like" evidence="2">
    <location>
        <begin position="23"/>
        <end position="81"/>
    </location>
</feature>
<dbReference type="STRING" id="81972.D7M721"/>
<dbReference type="PANTHER" id="PTHR28626:SF3">
    <property type="entry name" value="SRR1-LIKE PROTEIN"/>
    <property type="match status" value="1"/>
</dbReference>
<dbReference type="HOGENOM" id="CLU_2313281_0_0_1"/>
<dbReference type="InterPro" id="IPR012942">
    <property type="entry name" value="SRR1-like"/>
</dbReference>
<dbReference type="GO" id="GO:0005737">
    <property type="term" value="C:cytoplasm"/>
    <property type="evidence" value="ECO:0007669"/>
    <property type="project" value="TreeGrafter"/>
</dbReference>
<evidence type="ECO:0000259" key="2">
    <source>
        <dbReference type="Pfam" id="PF07985"/>
    </source>
</evidence>
<dbReference type="Gramene" id="Al_scaffold_0006_63">
    <property type="protein sequence ID" value="Al_scaffold_0006_63"/>
    <property type="gene ID" value="Al_scaffold_0006_63"/>
</dbReference>
<proteinExistence type="inferred from homology"/>
<gene>
    <name evidence="3" type="ORF">ARALYDRAFT_659998</name>
</gene>
<feature type="non-terminal residue" evidence="3">
    <location>
        <position position="1"/>
    </location>
</feature>